<dbReference type="OrthoDB" id="9801424at2"/>
<protein>
    <submittedName>
        <fullName evidence="7">Hopanoid biosynthesis associated radical SAM protein HpnJ</fullName>
    </submittedName>
</protein>
<keyword evidence="5" id="KW-0411">Iron-sulfur</keyword>
<dbReference type="PANTHER" id="PTHR43409">
    <property type="entry name" value="ANAEROBIC MAGNESIUM-PROTOPORPHYRIN IX MONOMETHYL ESTER CYCLASE-RELATED"/>
    <property type="match status" value="1"/>
</dbReference>
<dbReference type="Gene3D" id="3.80.30.20">
    <property type="entry name" value="tm_1862 like domain"/>
    <property type="match status" value="1"/>
</dbReference>
<dbReference type="Proteomes" id="UP000199024">
    <property type="component" value="Unassembled WGS sequence"/>
</dbReference>
<dbReference type="PROSITE" id="PS51918">
    <property type="entry name" value="RADICAL_SAM"/>
    <property type="match status" value="1"/>
</dbReference>
<dbReference type="GO" id="GO:0046872">
    <property type="term" value="F:metal ion binding"/>
    <property type="evidence" value="ECO:0007669"/>
    <property type="project" value="UniProtKB-KW"/>
</dbReference>
<keyword evidence="8" id="KW-1185">Reference proteome</keyword>
<keyword evidence="4" id="KW-0408">Iron</keyword>
<evidence type="ECO:0000313" key="7">
    <source>
        <dbReference type="EMBL" id="SFS16903.1"/>
    </source>
</evidence>
<dbReference type="EMBL" id="FOZL01000001">
    <property type="protein sequence ID" value="SFS16903.1"/>
    <property type="molecule type" value="Genomic_DNA"/>
</dbReference>
<evidence type="ECO:0000256" key="4">
    <source>
        <dbReference type="ARBA" id="ARBA00023004"/>
    </source>
</evidence>
<dbReference type="InterPro" id="IPR034466">
    <property type="entry name" value="Methyltransferase_Class_B"/>
</dbReference>
<dbReference type="GO" id="GO:0003824">
    <property type="term" value="F:catalytic activity"/>
    <property type="evidence" value="ECO:0007669"/>
    <property type="project" value="InterPro"/>
</dbReference>
<dbReference type="SFLD" id="SFLDG01082">
    <property type="entry name" value="B12-binding_domain_containing"/>
    <property type="match status" value="1"/>
</dbReference>
<dbReference type="SUPFAM" id="SSF102114">
    <property type="entry name" value="Radical SAM enzymes"/>
    <property type="match status" value="1"/>
</dbReference>
<dbReference type="CDD" id="cd01335">
    <property type="entry name" value="Radical_SAM"/>
    <property type="match status" value="1"/>
</dbReference>
<dbReference type="InterPro" id="IPR023404">
    <property type="entry name" value="rSAM_horseshoe"/>
</dbReference>
<comment type="cofactor">
    <cofactor evidence="1">
        <name>[4Fe-4S] cluster</name>
        <dbReference type="ChEBI" id="CHEBI:49883"/>
    </cofactor>
</comment>
<evidence type="ECO:0000256" key="1">
    <source>
        <dbReference type="ARBA" id="ARBA00001966"/>
    </source>
</evidence>
<evidence type="ECO:0000259" key="6">
    <source>
        <dbReference type="PROSITE" id="PS51918"/>
    </source>
</evidence>
<dbReference type="SFLD" id="SFLDG01123">
    <property type="entry name" value="methyltransferase_(Class_B)"/>
    <property type="match status" value="1"/>
</dbReference>
<organism evidence="7 8">
    <name type="scientific">Granulicella pectinivorans</name>
    <dbReference type="NCBI Taxonomy" id="474950"/>
    <lineage>
        <taxon>Bacteria</taxon>
        <taxon>Pseudomonadati</taxon>
        <taxon>Acidobacteriota</taxon>
        <taxon>Terriglobia</taxon>
        <taxon>Terriglobales</taxon>
        <taxon>Acidobacteriaceae</taxon>
        <taxon>Granulicella</taxon>
    </lineage>
</organism>
<dbReference type="InterPro" id="IPR051198">
    <property type="entry name" value="BchE-like"/>
</dbReference>
<dbReference type="GO" id="GO:0005829">
    <property type="term" value="C:cytosol"/>
    <property type="evidence" value="ECO:0007669"/>
    <property type="project" value="TreeGrafter"/>
</dbReference>
<keyword evidence="3" id="KW-0479">Metal-binding</keyword>
<dbReference type="GO" id="GO:0031419">
    <property type="term" value="F:cobalamin binding"/>
    <property type="evidence" value="ECO:0007669"/>
    <property type="project" value="InterPro"/>
</dbReference>
<reference evidence="7 8" key="1">
    <citation type="submission" date="2016-10" db="EMBL/GenBank/DDBJ databases">
        <authorList>
            <person name="de Groot N.N."/>
        </authorList>
    </citation>
    <scope>NUCLEOTIDE SEQUENCE [LARGE SCALE GENOMIC DNA]</scope>
    <source>
        <strain evidence="7 8">DSM 21001</strain>
    </source>
</reference>
<accession>A0A1I6MMI0</accession>
<dbReference type="AlphaFoldDB" id="A0A1I6MMI0"/>
<dbReference type="SFLD" id="SFLDF00404">
    <property type="entry name" value="hopanetetrol_cyclitol_ether_sy"/>
    <property type="match status" value="1"/>
</dbReference>
<proteinExistence type="predicted"/>
<dbReference type="Pfam" id="PF02310">
    <property type="entry name" value="B12-binding"/>
    <property type="match status" value="1"/>
</dbReference>
<evidence type="ECO:0000256" key="5">
    <source>
        <dbReference type="ARBA" id="ARBA00023014"/>
    </source>
</evidence>
<dbReference type="InterPro" id="IPR017834">
    <property type="entry name" value="Hopanoid_synth-assoc_rSAM_HpnJ"/>
</dbReference>
<feature type="domain" description="Radical SAM core" evidence="6">
    <location>
        <begin position="195"/>
        <end position="418"/>
    </location>
</feature>
<keyword evidence="2" id="KW-0949">S-adenosyl-L-methionine</keyword>
<dbReference type="Pfam" id="PF04055">
    <property type="entry name" value="Radical_SAM"/>
    <property type="match status" value="1"/>
</dbReference>
<dbReference type="InterPro" id="IPR006158">
    <property type="entry name" value="Cobalamin-bd"/>
</dbReference>
<sequence length="493" mass="55751">MKPLKTLFLNPPSFENFDGGASSRWPATREIESYWYPVWLAYPAGMLEGSRLLDAPPHHVSAQETIEIAKDYEFLVLFTSTVGWHGDHGLAEAIKRGNPSIKIAFVGPPVTTDPDRALNECPVIDFVCRREFDFSVVEYANGKPLAEILGVSYKDASGVIQHNADRPQVEDLDAMPWVTDIYARDMDVTKYNVPFLLHPYVSLYSTRGCPAQCTFCLWPQTLSGHAWRKRSTDDVAAEMKHAKELFPHVKEFFFDDDTFNIQKARTIELCAKLKPLGLTWSCTSRVTTDRDTLKAMKEAGCRLLIVGFESGDPQILKNIKKGATVERARDFVKDCHDLGLIIHADFILGLPGETKESIRNTIEFAKQLDCETIQVSVAHAFPGTEFYDYAAKNGFITNDVMADTGGHQMAHIEYPGVPAEYVMEMVHRFYDEYYFRPKAAARVVWKAIVNRDVPRLYVEAKSFMKLRAQRNKASRLKKEENALKAQESVSMNA</sequence>
<dbReference type="SMART" id="SM00729">
    <property type="entry name" value="Elp3"/>
    <property type="match status" value="1"/>
</dbReference>
<dbReference type="GO" id="GO:0051539">
    <property type="term" value="F:4 iron, 4 sulfur cluster binding"/>
    <property type="evidence" value="ECO:0007669"/>
    <property type="project" value="UniProtKB-KW"/>
</dbReference>
<evidence type="ECO:0000313" key="8">
    <source>
        <dbReference type="Proteomes" id="UP000199024"/>
    </source>
</evidence>
<dbReference type="InterPro" id="IPR006638">
    <property type="entry name" value="Elp3/MiaA/NifB-like_rSAM"/>
</dbReference>
<dbReference type="InterPro" id="IPR007197">
    <property type="entry name" value="rSAM"/>
</dbReference>
<dbReference type="PANTHER" id="PTHR43409:SF16">
    <property type="entry name" value="SLR0320 PROTEIN"/>
    <property type="match status" value="1"/>
</dbReference>
<dbReference type="InterPro" id="IPR058240">
    <property type="entry name" value="rSAM_sf"/>
</dbReference>
<dbReference type="STRING" id="474950.SAMN05421771_2998"/>
<evidence type="ECO:0000256" key="3">
    <source>
        <dbReference type="ARBA" id="ARBA00022723"/>
    </source>
</evidence>
<dbReference type="RefSeq" id="WP_089840123.1">
    <property type="nucleotide sequence ID" value="NZ_FOZL01000001.1"/>
</dbReference>
<gene>
    <name evidence="7" type="ORF">SAMN05421771_2998</name>
</gene>
<evidence type="ECO:0000256" key="2">
    <source>
        <dbReference type="ARBA" id="ARBA00022691"/>
    </source>
</evidence>
<name>A0A1I6MMI0_9BACT</name>
<dbReference type="SFLD" id="SFLDS00029">
    <property type="entry name" value="Radical_SAM"/>
    <property type="match status" value="1"/>
</dbReference>
<dbReference type="NCBIfam" id="TIGR03471">
    <property type="entry name" value="HpnJ"/>
    <property type="match status" value="1"/>
</dbReference>